<dbReference type="CDD" id="cd03257">
    <property type="entry name" value="ABC_NikE_OppD_transporters"/>
    <property type="match status" value="1"/>
</dbReference>
<dbReference type="GO" id="GO:0005524">
    <property type="term" value="F:ATP binding"/>
    <property type="evidence" value="ECO:0007669"/>
    <property type="project" value="UniProtKB-KW"/>
</dbReference>
<dbReference type="InterPro" id="IPR027417">
    <property type="entry name" value="P-loop_NTPase"/>
</dbReference>
<proteinExistence type="inferred from homology"/>
<dbReference type="EMBL" id="OBEA01000006">
    <property type="protein sequence ID" value="SNY56452.1"/>
    <property type="molecule type" value="Genomic_DNA"/>
</dbReference>
<feature type="domain" description="ABC transporter" evidence="8">
    <location>
        <begin position="268"/>
        <end position="476"/>
    </location>
</feature>
<dbReference type="PROSITE" id="PS00211">
    <property type="entry name" value="ABC_TRANSPORTER_1"/>
    <property type="match status" value="1"/>
</dbReference>
<keyword evidence="4" id="KW-1003">Cell membrane</keyword>
<reference evidence="10 11" key="1">
    <citation type="submission" date="2017-09" db="EMBL/GenBank/DDBJ databases">
        <authorList>
            <person name="Ehlers B."/>
            <person name="Leendertz F.H."/>
        </authorList>
    </citation>
    <scope>NUCLEOTIDE SEQUENCE [LARGE SCALE GENOMIC DNA]</scope>
    <source>
        <strain evidence="10 11">CGMCC 1.12662</strain>
    </source>
</reference>
<dbReference type="Gene3D" id="3.40.50.300">
    <property type="entry name" value="P-loop containing nucleotide triphosphate hydrolases"/>
    <property type="match status" value="2"/>
</dbReference>
<keyword evidence="7" id="KW-0472">Membrane</keyword>
<comment type="similarity">
    <text evidence="2">Belongs to the ABC transporter superfamily.</text>
</comment>
<evidence type="ECO:0000313" key="12">
    <source>
        <dbReference type="Proteomes" id="UP000231702"/>
    </source>
</evidence>
<dbReference type="RefSeq" id="WP_097146974.1">
    <property type="nucleotide sequence ID" value="NZ_OBEA01000006.1"/>
</dbReference>
<evidence type="ECO:0000313" key="9">
    <source>
        <dbReference type="EMBL" id="PJE27090.1"/>
    </source>
</evidence>
<comment type="subcellular location">
    <subcellularLocation>
        <location evidence="1">Cell inner membrane</location>
        <topology evidence="1">Peripheral membrane protein</topology>
    </subcellularLocation>
</comment>
<sequence length="478" mass="50471">MSPVLDCRNLSVSYGPTPVVHGLSFTIAPGQCLALVGSSGSGKTSVARAILGMQGPTARIGGQILVEGRDMSRATERDWRALRGLRIGYVAQDPFAACDPLRSVGHHLSEAWRARGLSPDPAEISRRLTAIGIEDAPRIALRAPHCWSGGMLQRASIAAASAHAPPLIIADEPSSALDADRADGILTALRASGAAILLISHDLALVQRQADRIVILDQGHCVESLDTRELGGQAHHPVTQALLAASQSLPEGTPTPRHAEPRHAEPLIRVQDIARRFHGDGPEVGQVSFSVIPSQTTGISGPSGSGKSTVLKMLAGLERPDRGLIERAPSLARPGAIMPIFQNPAASLDALWPVWRSVAEPAQAQHRMNRNQQKDLAAELLARVGLAAIDPEARPSELSLGQCQRVAIARAIAARPAVLIADEPTSALDTLSRARIGDLLAGLVAEGMALVVASHDPWLHARLNARRVEVARAAECTA</sequence>
<evidence type="ECO:0000256" key="5">
    <source>
        <dbReference type="ARBA" id="ARBA00022741"/>
    </source>
</evidence>
<dbReference type="PANTHER" id="PTHR43297:SF11">
    <property type="entry name" value="ATPASE COMPONENT OF ABC-TYPE TRANSPORT SYSTEM"/>
    <property type="match status" value="1"/>
</dbReference>
<evidence type="ECO:0000256" key="1">
    <source>
        <dbReference type="ARBA" id="ARBA00004417"/>
    </source>
</evidence>
<keyword evidence="5" id="KW-0547">Nucleotide-binding</keyword>
<dbReference type="AlphaFoldDB" id="A0A285J8A3"/>
<dbReference type="InterPro" id="IPR003593">
    <property type="entry name" value="AAA+_ATPase"/>
</dbReference>
<dbReference type="Proteomes" id="UP000231702">
    <property type="component" value="Unassembled WGS sequence"/>
</dbReference>
<evidence type="ECO:0000313" key="11">
    <source>
        <dbReference type="Proteomes" id="UP000231655"/>
    </source>
</evidence>
<evidence type="ECO:0000256" key="4">
    <source>
        <dbReference type="ARBA" id="ARBA00022475"/>
    </source>
</evidence>
<dbReference type="GO" id="GO:0016887">
    <property type="term" value="F:ATP hydrolysis activity"/>
    <property type="evidence" value="ECO:0007669"/>
    <property type="project" value="InterPro"/>
</dbReference>
<keyword evidence="6 10" id="KW-0067">ATP-binding</keyword>
<dbReference type="OrthoDB" id="9784450at2"/>
<accession>A0A285J8A3</accession>
<dbReference type="Proteomes" id="UP000231655">
    <property type="component" value="Unassembled WGS sequence"/>
</dbReference>
<reference evidence="9 12" key="2">
    <citation type="journal article" date="2018" name="Int. J. Syst. Evol. Microbiol.">
        <title>Pseudooceanicola lipolyticus sp. nov., a marine alphaproteobacterium, reclassification of Oceanicola flagellatus as Pseudooceanicola flagellatus comb. nov. and emended description of the genus Pseudooceanicola.</title>
        <authorList>
            <person name="Huang M.-M."/>
            <person name="Guo L.-L."/>
            <person name="Wu Y.-H."/>
            <person name="Lai Q.-L."/>
            <person name="Shao Z.-Z."/>
            <person name="Wang C.-S."/>
            <person name="Wu M."/>
            <person name="Xu X.-W."/>
        </authorList>
    </citation>
    <scope>NUCLEOTIDE SEQUENCE [LARGE SCALE GENOMIC DNA]</scope>
    <source>
        <strain evidence="9 12">Ar-45</strain>
    </source>
</reference>
<evidence type="ECO:0000256" key="7">
    <source>
        <dbReference type="ARBA" id="ARBA00023136"/>
    </source>
</evidence>
<keyword evidence="12" id="KW-1185">Reference proteome</keyword>
<dbReference type="InterPro" id="IPR050388">
    <property type="entry name" value="ABC_Ni/Peptide_Import"/>
</dbReference>
<dbReference type="Pfam" id="PF00005">
    <property type="entry name" value="ABC_tran"/>
    <property type="match status" value="2"/>
</dbReference>
<dbReference type="SMART" id="SM00382">
    <property type="entry name" value="AAA"/>
    <property type="match status" value="2"/>
</dbReference>
<dbReference type="GO" id="GO:0005886">
    <property type="term" value="C:plasma membrane"/>
    <property type="evidence" value="ECO:0007669"/>
    <property type="project" value="UniProtKB-SubCell"/>
</dbReference>
<evidence type="ECO:0000256" key="2">
    <source>
        <dbReference type="ARBA" id="ARBA00005417"/>
    </source>
</evidence>
<gene>
    <name evidence="9" type="ORF">CVM39_17385</name>
    <name evidence="10" type="ORF">SAMN06297129_3292</name>
</gene>
<evidence type="ECO:0000256" key="6">
    <source>
        <dbReference type="ARBA" id="ARBA00022840"/>
    </source>
</evidence>
<evidence type="ECO:0000313" key="10">
    <source>
        <dbReference type="EMBL" id="SNY56452.1"/>
    </source>
</evidence>
<dbReference type="InterPro" id="IPR017871">
    <property type="entry name" value="ABC_transporter-like_CS"/>
</dbReference>
<protein>
    <submittedName>
        <fullName evidence="9">ABC transporter ATP-binding protein</fullName>
    </submittedName>
    <submittedName>
        <fullName evidence="10">Peptide/nickel transport system ATP-binding protein</fullName>
    </submittedName>
</protein>
<dbReference type="PROSITE" id="PS50893">
    <property type="entry name" value="ABC_TRANSPORTER_2"/>
    <property type="match status" value="2"/>
</dbReference>
<name>A0A285J8A3_9RHOB</name>
<evidence type="ECO:0000259" key="8">
    <source>
        <dbReference type="PROSITE" id="PS50893"/>
    </source>
</evidence>
<evidence type="ECO:0000256" key="3">
    <source>
        <dbReference type="ARBA" id="ARBA00022448"/>
    </source>
</evidence>
<dbReference type="InterPro" id="IPR003439">
    <property type="entry name" value="ABC_transporter-like_ATP-bd"/>
</dbReference>
<dbReference type="PANTHER" id="PTHR43297">
    <property type="entry name" value="OLIGOPEPTIDE TRANSPORT ATP-BINDING PROTEIN APPD"/>
    <property type="match status" value="1"/>
</dbReference>
<keyword evidence="3" id="KW-0813">Transport</keyword>
<organism evidence="10 11">
    <name type="scientific">Pseudooceanicola antarcticus</name>
    <dbReference type="NCBI Taxonomy" id="1247613"/>
    <lineage>
        <taxon>Bacteria</taxon>
        <taxon>Pseudomonadati</taxon>
        <taxon>Pseudomonadota</taxon>
        <taxon>Alphaproteobacteria</taxon>
        <taxon>Rhodobacterales</taxon>
        <taxon>Paracoccaceae</taxon>
        <taxon>Pseudooceanicola</taxon>
    </lineage>
</organism>
<dbReference type="SUPFAM" id="SSF52540">
    <property type="entry name" value="P-loop containing nucleoside triphosphate hydrolases"/>
    <property type="match status" value="2"/>
</dbReference>
<dbReference type="EMBL" id="PGTD01000018">
    <property type="protein sequence ID" value="PJE27090.1"/>
    <property type="molecule type" value="Genomic_DNA"/>
</dbReference>
<feature type="domain" description="ABC transporter" evidence="8">
    <location>
        <begin position="5"/>
        <end position="243"/>
    </location>
</feature>